<dbReference type="Pfam" id="PF03575">
    <property type="entry name" value="Peptidase_S51"/>
    <property type="match status" value="1"/>
</dbReference>
<dbReference type="Proteomes" id="UP000092582">
    <property type="component" value="Chromosome 1"/>
</dbReference>
<evidence type="ECO:0000256" key="1">
    <source>
        <dbReference type="ARBA" id="ARBA00006534"/>
    </source>
</evidence>
<keyword evidence="6" id="KW-1185">Reference proteome</keyword>
<sequence length="243" mass="24137">MSIHLVGGGWAAENATESDAVVYGPFLAEAALRATAAGRDEPRLAVIVVRDADGADHAAKLVAAIGAAGPVDPHLTVLGLTDEAALLAVADVDGIVIGGGLTPAYLTALTPIAGEIRRQVAAGIPYLGYSAGAMIAAERAVLGGWQIGGVPVSPQDASEGLDEITIENGIGLLDVTVDVHAAQWGTLSRMVAATEAGLIRGGLAVDEGTVLIVGQGTLGVAGTGSVWTVSESEGGVLVSTFGS</sequence>
<gene>
    <name evidence="5" type="ORF">PA27867_0729</name>
</gene>
<proteinExistence type="inferred from homology"/>
<dbReference type="InterPro" id="IPR005320">
    <property type="entry name" value="Peptidase_S51"/>
</dbReference>
<reference evidence="5 6" key="1">
    <citation type="submission" date="2016-06" db="EMBL/GenBank/DDBJ databases">
        <title>Genome sequencing of Cryobacterium arcticum PAMC 27867.</title>
        <authorList>
            <person name="Lee J."/>
            <person name="Kim O.-S."/>
        </authorList>
    </citation>
    <scope>NUCLEOTIDE SEQUENCE [LARGE SCALE GENOMIC DNA]</scope>
    <source>
        <strain evidence="5 6">PAMC 27867</strain>
    </source>
</reference>
<evidence type="ECO:0000313" key="5">
    <source>
        <dbReference type="EMBL" id="ANP71696.1"/>
    </source>
</evidence>
<dbReference type="KEGG" id="cart:PA27867_0729"/>
<organism evidence="5 6">
    <name type="scientific">Cryobacterium arcticum</name>
    <dbReference type="NCBI Taxonomy" id="670052"/>
    <lineage>
        <taxon>Bacteria</taxon>
        <taxon>Bacillati</taxon>
        <taxon>Actinomycetota</taxon>
        <taxon>Actinomycetes</taxon>
        <taxon>Micrococcales</taxon>
        <taxon>Microbacteriaceae</taxon>
        <taxon>Cryobacterium</taxon>
    </lineage>
</organism>
<protein>
    <submittedName>
        <fullName evidence="5">Peptidase S51</fullName>
    </submittedName>
</protein>
<evidence type="ECO:0000256" key="2">
    <source>
        <dbReference type="ARBA" id="ARBA00022670"/>
    </source>
</evidence>
<dbReference type="RefSeq" id="WP_066593377.1">
    <property type="nucleotide sequence ID" value="NZ_CP016282.1"/>
</dbReference>
<dbReference type="SUPFAM" id="SSF52317">
    <property type="entry name" value="Class I glutamine amidotransferase-like"/>
    <property type="match status" value="1"/>
</dbReference>
<evidence type="ECO:0000313" key="6">
    <source>
        <dbReference type="Proteomes" id="UP000092582"/>
    </source>
</evidence>
<dbReference type="AlphaFoldDB" id="A0A1B1BGQ3"/>
<dbReference type="CDD" id="cd03129">
    <property type="entry name" value="GAT1_Peptidase_E_like"/>
    <property type="match status" value="1"/>
</dbReference>
<dbReference type="GO" id="GO:0008236">
    <property type="term" value="F:serine-type peptidase activity"/>
    <property type="evidence" value="ECO:0007669"/>
    <property type="project" value="UniProtKB-KW"/>
</dbReference>
<dbReference type="STRING" id="670052.PA27867_0729"/>
<keyword evidence="2" id="KW-0645">Protease</keyword>
<keyword evidence="4" id="KW-0720">Serine protease</keyword>
<dbReference type="GO" id="GO:0006508">
    <property type="term" value="P:proteolysis"/>
    <property type="evidence" value="ECO:0007669"/>
    <property type="project" value="UniProtKB-KW"/>
</dbReference>
<accession>A0A1B1BGQ3</accession>
<dbReference type="PATRIC" id="fig|670052.7.peg.754"/>
<comment type="similarity">
    <text evidence="1">Belongs to the peptidase S51 family.</text>
</comment>
<evidence type="ECO:0000256" key="4">
    <source>
        <dbReference type="ARBA" id="ARBA00022825"/>
    </source>
</evidence>
<dbReference type="EMBL" id="CP016282">
    <property type="protein sequence ID" value="ANP71696.1"/>
    <property type="molecule type" value="Genomic_DNA"/>
</dbReference>
<evidence type="ECO:0000256" key="3">
    <source>
        <dbReference type="ARBA" id="ARBA00022801"/>
    </source>
</evidence>
<dbReference type="InterPro" id="IPR029062">
    <property type="entry name" value="Class_I_gatase-like"/>
</dbReference>
<keyword evidence="3" id="KW-0378">Hydrolase</keyword>
<dbReference type="OrthoDB" id="3078420at2"/>
<dbReference type="Gene3D" id="3.40.50.880">
    <property type="match status" value="1"/>
</dbReference>
<name>A0A1B1BGQ3_9MICO</name>